<keyword evidence="2" id="KW-1185">Reference proteome</keyword>
<organism evidence="1 2">
    <name type="scientific">Trichogramma brassicae</name>
    <dbReference type="NCBI Taxonomy" id="86971"/>
    <lineage>
        <taxon>Eukaryota</taxon>
        <taxon>Metazoa</taxon>
        <taxon>Ecdysozoa</taxon>
        <taxon>Arthropoda</taxon>
        <taxon>Hexapoda</taxon>
        <taxon>Insecta</taxon>
        <taxon>Pterygota</taxon>
        <taxon>Neoptera</taxon>
        <taxon>Endopterygota</taxon>
        <taxon>Hymenoptera</taxon>
        <taxon>Apocrita</taxon>
        <taxon>Proctotrupomorpha</taxon>
        <taxon>Chalcidoidea</taxon>
        <taxon>Trichogrammatidae</taxon>
        <taxon>Trichogramma</taxon>
    </lineage>
</organism>
<proteinExistence type="predicted"/>
<dbReference type="Proteomes" id="UP000479190">
    <property type="component" value="Unassembled WGS sequence"/>
</dbReference>
<reference evidence="1 2" key="1">
    <citation type="submission" date="2020-02" db="EMBL/GenBank/DDBJ databases">
        <authorList>
            <person name="Ferguson B K."/>
        </authorList>
    </citation>
    <scope>NUCLEOTIDE SEQUENCE [LARGE SCALE GENOMIC DNA]</scope>
</reference>
<accession>A0A6H5HUI7</accession>
<evidence type="ECO:0000313" key="1">
    <source>
        <dbReference type="EMBL" id="CAB0028023.1"/>
    </source>
</evidence>
<sequence length="211" mass="24529">KTFYLSSPRWVNIVALTRISAARRNVLCKKVKAIYVQTERRKRKVVSKCEKRNDRNLACVSVHFSAARYKLLSASLPRIFLHTRASGNIANVHIKRFEFQLFENISSLGLMKKFFFTVDRALYTKNVSRGQQHAPIDDLPRPIRTHIHTYGQALVYTRVCCGIDSHTHTEPIIYRSYSGIMDFICQRRNIISRAVHTYIQTYTALPYAYAR</sequence>
<evidence type="ECO:0000313" key="2">
    <source>
        <dbReference type="Proteomes" id="UP000479190"/>
    </source>
</evidence>
<dbReference type="EMBL" id="CADCXV010000058">
    <property type="protein sequence ID" value="CAB0028023.1"/>
    <property type="molecule type" value="Genomic_DNA"/>
</dbReference>
<gene>
    <name evidence="1" type="ORF">TBRA_LOCUS253</name>
</gene>
<protein>
    <submittedName>
        <fullName evidence="1">Uncharacterized protein</fullName>
    </submittedName>
</protein>
<name>A0A6H5HUI7_9HYME</name>
<dbReference type="AlphaFoldDB" id="A0A6H5HUI7"/>
<feature type="non-terminal residue" evidence="1">
    <location>
        <position position="1"/>
    </location>
</feature>